<dbReference type="InterPro" id="IPR056747">
    <property type="entry name" value="VPS13-like_M"/>
</dbReference>
<dbReference type="Proteomes" id="UP000472273">
    <property type="component" value="Unplaced"/>
</dbReference>
<protein>
    <submittedName>
        <fullName evidence="10">Vacuolar protein sorting 13 homolog C</fullName>
    </submittedName>
</protein>
<feature type="compositionally biased region" description="Basic residues" evidence="5">
    <location>
        <begin position="119"/>
        <end position="132"/>
    </location>
</feature>
<dbReference type="GO" id="GO:0006623">
    <property type="term" value="P:protein targeting to vacuole"/>
    <property type="evidence" value="ECO:0007669"/>
    <property type="project" value="TreeGrafter"/>
</dbReference>
<dbReference type="GeneTree" id="ENSGT00950000183083"/>
<feature type="coiled-coil region" evidence="4">
    <location>
        <begin position="355"/>
        <end position="382"/>
    </location>
</feature>
<evidence type="ECO:0000259" key="7">
    <source>
        <dbReference type="Pfam" id="PF25033"/>
    </source>
</evidence>
<accession>A0A670Z3G6</accession>
<keyword evidence="3" id="KW-0445">Lipid transport</keyword>
<comment type="similarity">
    <text evidence="1">Belongs to the VPS13 family.</text>
</comment>
<gene>
    <name evidence="10" type="primary">VPS13C</name>
</gene>
<dbReference type="InterPro" id="IPR026854">
    <property type="entry name" value="VPS13_N"/>
</dbReference>
<dbReference type="GO" id="GO:0007005">
    <property type="term" value="P:mitochondrion organization"/>
    <property type="evidence" value="ECO:0007669"/>
    <property type="project" value="TreeGrafter"/>
</dbReference>
<dbReference type="Pfam" id="PF12624">
    <property type="entry name" value="VPS13_N"/>
    <property type="match status" value="2"/>
</dbReference>
<organism evidence="10 11">
    <name type="scientific">Pseudonaja textilis</name>
    <name type="common">Eastern brown snake</name>
    <dbReference type="NCBI Taxonomy" id="8673"/>
    <lineage>
        <taxon>Eukaryota</taxon>
        <taxon>Metazoa</taxon>
        <taxon>Chordata</taxon>
        <taxon>Craniata</taxon>
        <taxon>Vertebrata</taxon>
        <taxon>Euteleostomi</taxon>
        <taxon>Lepidosauria</taxon>
        <taxon>Squamata</taxon>
        <taxon>Bifurcata</taxon>
        <taxon>Unidentata</taxon>
        <taxon>Episquamata</taxon>
        <taxon>Toxicofera</taxon>
        <taxon>Serpentes</taxon>
        <taxon>Colubroidea</taxon>
        <taxon>Elapidae</taxon>
        <taxon>Hydrophiinae</taxon>
        <taxon>Pseudonaja</taxon>
    </lineage>
</organism>
<dbReference type="Ensembl" id="ENSPTXT00000019158.1">
    <property type="protein sequence ID" value="ENSPTXP00000018597.1"/>
    <property type="gene ID" value="ENSPTXG00000012802.1"/>
</dbReference>
<dbReference type="InterPro" id="IPR009543">
    <property type="entry name" value="VPS13_VAB"/>
</dbReference>
<feature type="compositionally biased region" description="Acidic residues" evidence="5">
    <location>
        <begin position="807"/>
        <end position="819"/>
    </location>
</feature>
<evidence type="ECO:0000259" key="9">
    <source>
        <dbReference type="Pfam" id="PF25037"/>
    </source>
</evidence>
<evidence type="ECO:0000313" key="11">
    <source>
        <dbReference type="Proteomes" id="UP000472273"/>
    </source>
</evidence>
<evidence type="ECO:0000259" key="6">
    <source>
        <dbReference type="Pfam" id="PF12624"/>
    </source>
</evidence>
<evidence type="ECO:0000313" key="10">
    <source>
        <dbReference type="Ensembl" id="ENSPTXP00000018597.1"/>
    </source>
</evidence>
<keyword evidence="4" id="KW-0175">Coiled coil</keyword>
<feature type="region of interest" description="Disordered" evidence="5">
    <location>
        <begin position="807"/>
        <end position="832"/>
    </location>
</feature>
<dbReference type="Pfam" id="PF25037">
    <property type="entry name" value="VPS13_C"/>
    <property type="match status" value="1"/>
</dbReference>
<dbReference type="Pfam" id="PF25033">
    <property type="entry name" value="VPS13_M"/>
    <property type="match status" value="2"/>
</dbReference>
<feature type="domain" description="VPS13-like middle region" evidence="7">
    <location>
        <begin position="998"/>
        <end position="1277"/>
    </location>
</feature>
<dbReference type="InterPro" id="IPR026847">
    <property type="entry name" value="VPS13"/>
</dbReference>
<name>A0A670Z3G6_PSETE</name>
<evidence type="ECO:0000256" key="4">
    <source>
        <dbReference type="SAM" id="Coils"/>
    </source>
</evidence>
<evidence type="ECO:0000256" key="1">
    <source>
        <dbReference type="ARBA" id="ARBA00006545"/>
    </source>
</evidence>
<evidence type="ECO:0000256" key="3">
    <source>
        <dbReference type="ARBA" id="ARBA00023055"/>
    </source>
</evidence>
<dbReference type="Pfam" id="PF25036">
    <property type="entry name" value="VPS13_VAB"/>
    <property type="match status" value="1"/>
</dbReference>
<feature type="domain" description="Intermembrane lipid transfer protein VPS13-like C-terminal" evidence="9">
    <location>
        <begin position="3437"/>
        <end position="3545"/>
    </location>
</feature>
<feature type="domain" description="Vacuolar protein sorting-associated protein 13 VPS13 adaptor binding" evidence="8">
    <location>
        <begin position="2320"/>
        <end position="2855"/>
    </location>
</feature>
<dbReference type="PANTHER" id="PTHR16166">
    <property type="entry name" value="VACUOLAR PROTEIN SORTING-ASSOCIATED PROTEIN VPS13"/>
    <property type="match status" value="1"/>
</dbReference>
<reference evidence="10" key="1">
    <citation type="submission" date="2025-08" db="UniProtKB">
        <authorList>
            <consortium name="Ensembl"/>
        </authorList>
    </citation>
    <scope>IDENTIFICATION</scope>
</reference>
<feature type="domain" description="Chorein N-terminal" evidence="6">
    <location>
        <begin position="194"/>
        <end position="826"/>
    </location>
</feature>
<dbReference type="PANTHER" id="PTHR16166:SF125">
    <property type="entry name" value="INTERMEMBRANE LIPID TRANSFER PROTEIN VPS13C"/>
    <property type="match status" value="1"/>
</dbReference>
<sequence>MVLESVVADLLNRFLGCYVENLNKSQLKLGIWGGKRRRGGGAPPPPDILFLDKLTLKIPWKNLYGEAVIASLEGLYLLVVPGASIKYDAEKEEQYLQDNKQKELSRIEEALQKSAEKGRKSKKTKKHFKKQFKAREHSKDKPKEQKKDTFLEKLATQVIKNVQVKITGIHIKYEDDVSGPEAVAPLASLLPEGLDSLSVYWNVESEMYYRSSREQILSLMSLSLFLKVFKPVSASAKLYLNPHAEEERETPKVDCAMEVQSIAVELTKPQYLSMIDLLESIDYMVRNAPYRKYRPGVSLHGNAQQWWKYAGNCILDLHIKRYAQMWSWNHIKSHRQLLKSYKNIYKLKLTQAKLSEETQKQIQDLERALDVFNIVLARQQAQTEVVRSGQKLSKKSADREKKSGWFSGFWGRKESKKKDDEEEEEGDKSVPEAIDDLMTPEEKAKLFTAIGYSDSSHNLALPKKYVAHVVSLKLLSTSVTIKEDRDVPDTLKIQIIDLSTKISQRPGAQALKIEAKLEHWYMTGLRQEDIVPSLVASIGGAESSLLEIKFETNPEDSMADQSLFVQSQPIEIIYDARTINALVEFFQTDRGLDLERLTTATLSKLEEIKEKTATGLMHIIETRKVLDLRVNLKPSYLLIPQTGFRREQSNLLILDLGTFQLKSVGQGHQQNASSSLEEIMDKAYDKFDVEIKNVQLLFGRSGEDWKKARSEPASLLHILRPMDLCAQVAKSMVEKDVRMAKFKVSGGLPLVHLRISDQKIKGVLELIDSIPLPQKPEVSLSSAPAIPVVPDGRRDFLGATRLLEELESESEDEYFDSEDYPQQSEKVAPPPKKQLKIEAKTVQEELTDLQLKFEIKEVILELTKQLQREETILVFNVQQLGMEAIARTFDLRAETYLRKISLNYYEIQGKRQQVHLISSSDVSGLDLLKVEYIKADKNGPKFQTVFDNTEQRMEVTFSSLQVVLHTQALLSEVAKPSKDKGVFNFKFFAKMEAFCLNVCDEKSNIAEIKVQGLDSFLFLQPSQTILFARLKDVVVIDVDSRTIHRKAVSIVGDEVFSFNLALYPDATEGEAYTDMSKVDGTVALKVGCIQIIYLHKFLMSLLNFLSSFQVATEALSAATVQAAEKAATSMRDFAQRSFRLSMDIHLKAPVIIVPQSSVSCNAVVFDLGLIKIQNQFSLVPAEDCSLPPIMDKMEVHLTQLKLSRTILHRAASQPDIQILRPINLELSVSRNLAGMWYHKIPLVEVRGYLDTIGIILSQEDLNVLLKVMNENLAEADKTDPGAEPAASAEGRKSLCASLSPGCVVGAFFLRGVSEGANLPMLFCGQVVVTLTKQVERQSFPLYRLTVLKLGSEGRIKMHDMTLTAYLKKVQMNCLEFTDSKGDPLNIISSSDESGKHLLKMEYVKVKHFFKTKNYCGVSFSSLDLLLHTEALLSIMNFFTSASSSPRGPISSCSSGAAPAASPDDAFDLKLTAKLSAFNILVCDQKADIADIRIQGMEACVFTTTKQTEVFARLRDFIITNVDPETVHKKTVSILGDEVFRFTMSLYSDATQGDAYMDTSKVDGKMSLKVGCVQIVYVHKFFMTLLHFLNHFQTAKEALSAATVQAAEKAASSVKKSFRLSMDINLKAPVILIPQSSVSNDVLVADLGLIRVWNEFTLVSREEEEETPPPVIDKMDIQLTQLKISRTVVGSSPQPDVEILQPVNLRLSVQRNLASDWYLQIPGIAIQGDLKAMLISLSQNDLTLVMNILLENLSEAVADPKVTHTSLPDAQKFKKPKVEAVAGLDEGTSFPKAQRLIQGKSQLSLHNSHLRLGELRLHFMSSSGQMFSDGSLDVSTKMETCTLDDLREGVEKATARMLARKDGKADSVMIDIDYKQNKNGSDIVAVLDQLYLCASMEFLLTVADFFIQSVPAAKPAEKPAQFALKPASQGKPEKAAAARPNMSVVANILDPEIVFVANLTKADAPALAASFQCSFMLSGGSGAQQMTARVVDVKVLACPFLRGTAKKDVTTVVHPCSLTVEAAMDTSGVQTLLSFFIFKVSPIILNTVMTILAAMKRQDQEEESEGTLCNPVDLWSIKSVDECQSWFLGVDMATEATEALLASEQSAKKEHFGVEVKSVQVTLECGLGHRTVPLLLAESAFSGAVKNWSSLMSARADLTLEMNYYNETHALWEPLIEQVDREGHRWNLKLEMKTNPEQDRALLPGDDFIILPEPRQLISISSKDTMNITMSKCCLTVLNNLAKGFSEGTASTYDATLKDRAPFTVRNALGIPVRVHTCRSLQVVGFPRTDTSLHELGLDQSLELEYATSESLDRRRVSILRRQDSSLLTLSFGPEGYSEISAVPIAKPGRRLHSVRAPQSSSSNSVVVQIDAEEGNKVITLRSPLQIKNHFSVPFIIYKFVKDIKQLKPLGVSLPEEEFHVPLDSYRCQLYVQPTGTLKGQYEPSTTYISWQEELHRSSEVTCMLQCPASDISFLPLRLKATAEPDELNFIATHKENWEPAYLIHFYPTLTLQNLLPYTLQYILEGMAKAHELHEGSAADVLHARIGGELMELILLKYQGRDWNGHLRVHDALPEFFPVCFTSQSAEMATMDLYVHVRKASTHTTLSVYSPYWIINKTSRVLQYRAEDVYVKHPADFRDTVLFSFKKKNIFSKNKIQLCVSTSTWSSSFSLDTVGNSGCVKCPAGNMDFLVGVTIQMSSFNLTRIVTLTPFYTITNTSSLELEFGEMGADGSFPTNKWNYFSPSECVAFWPENPSGKLCIRVSGSEQSSKPFFYNQQDNGMLLSLEEMNTGILVNVSVAEHSVVINVSDYYEGAAPALVINQTSWATLKYQQSGLQEAMELKPKEVRLFAWADPTGTRKLSWNYAQNTGELDLLKDECGQFSYNANTPVHWVSFLDGRQRVLLFTEDVALVSKARQAEEMEQPDQEVNIALQGLGLSLVNNNRKQEISYIGITSSGIVWELKPKQRWKPFNQKHINLLEQVYQRHISGPSTGPPSGWIKINNNFEINFDKVPMEMRLPFKCIIKRDFLSAIQIEFKQSAHQKSLRAQLYWLQVDNQLPGSMFPVVFHPVAPPKSIALDSEPRPFIDVSIIIRFNEYSKVLQFKYFMVLVQEMAVKLDQGFLAAVIDLFTPATDPEAEKQKTGLIQKDIDALNTELLESSLTDVSTLSFFEHFHISPLKLHLSLSLGSGSDASESGQGDMIAIHSVNLLLKSIGATLTDVDDLVFKLACFEIKYRFYKRKELLWRVIGHYRGQFLKQMYILVLGLDVLGNPFGLIRGLSEGVEALFYEPFQGAVQGPEEFAEGFVIGVKSLLGHTVGGAAGVVSRITGSVGKGLAAITMDKEFQQKRREEMGRQPKDFGDSLAKGGKGFLRGVVGGVTGIVTKPVEGAKKEGAAGFFKGIGKGLVGVVARPTGGIIDMASSTFQGIQRVAESTEEVSSLRPPRLIREDGIIRPYDRGEADGCDLFENSHIKKLEAESFQHYCPVPGRGKAYIVVTSRRVILMKEVEILGHMTTDWDYLYEDFTQRPRTEENLLQLFVKVRESELGMLPFPKKESSGQELIKQIRLQDAAAAKVRLP</sequence>
<evidence type="ECO:0000259" key="8">
    <source>
        <dbReference type="Pfam" id="PF25036"/>
    </source>
</evidence>
<dbReference type="GO" id="GO:0006869">
    <property type="term" value="P:lipid transport"/>
    <property type="evidence" value="ECO:0007669"/>
    <property type="project" value="UniProtKB-KW"/>
</dbReference>
<keyword evidence="2" id="KW-0813">Transport</keyword>
<reference evidence="10" key="2">
    <citation type="submission" date="2025-09" db="UniProtKB">
        <authorList>
            <consortium name="Ensembl"/>
        </authorList>
    </citation>
    <scope>IDENTIFICATION</scope>
</reference>
<evidence type="ECO:0000256" key="5">
    <source>
        <dbReference type="SAM" id="MobiDB-lite"/>
    </source>
</evidence>
<feature type="compositionally biased region" description="Basic and acidic residues" evidence="5">
    <location>
        <begin position="133"/>
        <end position="147"/>
    </location>
</feature>
<proteinExistence type="inferred from homology"/>
<feature type="region of interest" description="Disordered" evidence="5">
    <location>
        <begin position="113"/>
        <end position="147"/>
    </location>
</feature>
<dbReference type="InterPro" id="IPR056748">
    <property type="entry name" value="VPS13-like_C"/>
</dbReference>
<evidence type="ECO:0000256" key="2">
    <source>
        <dbReference type="ARBA" id="ARBA00022448"/>
    </source>
</evidence>
<dbReference type="GO" id="GO:0045053">
    <property type="term" value="P:protein retention in Golgi apparatus"/>
    <property type="evidence" value="ECO:0007669"/>
    <property type="project" value="TreeGrafter"/>
</dbReference>
<keyword evidence="11" id="KW-1185">Reference proteome</keyword>
<feature type="domain" description="Chorein N-terminal" evidence="6">
    <location>
        <begin position="50"/>
        <end position="181"/>
    </location>
</feature>
<feature type="domain" description="VPS13-like middle region" evidence="7">
    <location>
        <begin position="1480"/>
        <end position="2245"/>
    </location>
</feature>